<evidence type="ECO:0000259" key="1">
    <source>
        <dbReference type="PROSITE" id="PS50097"/>
    </source>
</evidence>
<dbReference type="AlphaFoldDB" id="A0A9D4F6T9"/>
<comment type="caution">
    <text evidence="2">The sequence shown here is derived from an EMBL/GenBank/DDBJ whole genome shotgun (WGS) entry which is preliminary data.</text>
</comment>
<proteinExistence type="predicted"/>
<dbReference type="InterPro" id="IPR011333">
    <property type="entry name" value="SKP1/BTB/POZ_sf"/>
</dbReference>
<reference evidence="2" key="2">
    <citation type="submission" date="2020-11" db="EMBL/GenBank/DDBJ databases">
        <authorList>
            <person name="McCartney M.A."/>
            <person name="Auch B."/>
            <person name="Kono T."/>
            <person name="Mallez S."/>
            <person name="Becker A."/>
            <person name="Gohl D.M."/>
            <person name="Silverstein K.A.T."/>
            <person name="Koren S."/>
            <person name="Bechman K.B."/>
            <person name="Herman A."/>
            <person name="Abrahante J.E."/>
            <person name="Garbe J."/>
        </authorList>
    </citation>
    <scope>NUCLEOTIDE SEQUENCE</scope>
    <source>
        <strain evidence="2">Duluth1</strain>
        <tissue evidence="2">Whole animal</tissue>
    </source>
</reference>
<protein>
    <recommendedName>
        <fullName evidence="1">BTB domain-containing protein</fullName>
    </recommendedName>
</protein>
<accession>A0A9D4F6T9</accession>
<dbReference type="PROSITE" id="PS50097">
    <property type="entry name" value="BTB"/>
    <property type="match status" value="1"/>
</dbReference>
<dbReference type="CDD" id="cd18186">
    <property type="entry name" value="BTB_POZ_ZBTB_KLHL-like"/>
    <property type="match status" value="1"/>
</dbReference>
<sequence length="72" mass="8020">MYNMETAWQHIDSFSSTNVAMLEKHLLCDVTLVAKNSTDPIKCHKFVLVSCSTVLEAMFCGPLAETNDVINI</sequence>
<evidence type="ECO:0000313" key="3">
    <source>
        <dbReference type="Proteomes" id="UP000828390"/>
    </source>
</evidence>
<gene>
    <name evidence="2" type="ORF">DPMN_144606</name>
</gene>
<reference evidence="2" key="1">
    <citation type="journal article" date="2019" name="bioRxiv">
        <title>The Genome of the Zebra Mussel, Dreissena polymorpha: A Resource for Invasive Species Research.</title>
        <authorList>
            <person name="McCartney M.A."/>
            <person name="Auch B."/>
            <person name="Kono T."/>
            <person name="Mallez S."/>
            <person name="Zhang Y."/>
            <person name="Obille A."/>
            <person name="Becker A."/>
            <person name="Abrahante J.E."/>
            <person name="Garbe J."/>
            <person name="Badalamenti J.P."/>
            <person name="Herman A."/>
            <person name="Mangelson H."/>
            <person name="Liachko I."/>
            <person name="Sullivan S."/>
            <person name="Sone E.D."/>
            <person name="Koren S."/>
            <person name="Silverstein K.A.T."/>
            <person name="Beckman K.B."/>
            <person name="Gohl D.M."/>
        </authorList>
    </citation>
    <scope>NUCLEOTIDE SEQUENCE</scope>
    <source>
        <strain evidence="2">Duluth1</strain>
        <tissue evidence="2">Whole animal</tissue>
    </source>
</reference>
<dbReference type="InterPro" id="IPR000210">
    <property type="entry name" value="BTB/POZ_dom"/>
</dbReference>
<dbReference type="Gene3D" id="3.30.710.10">
    <property type="entry name" value="Potassium Channel Kv1.1, Chain A"/>
    <property type="match status" value="1"/>
</dbReference>
<dbReference type="Proteomes" id="UP000828390">
    <property type="component" value="Unassembled WGS sequence"/>
</dbReference>
<dbReference type="Pfam" id="PF00651">
    <property type="entry name" value="BTB"/>
    <property type="match status" value="1"/>
</dbReference>
<feature type="domain" description="BTB" evidence="1">
    <location>
        <begin position="28"/>
        <end position="72"/>
    </location>
</feature>
<dbReference type="SUPFAM" id="SSF54695">
    <property type="entry name" value="POZ domain"/>
    <property type="match status" value="1"/>
</dbReference>
<keyword evidence="3" id="KW-1185">Reference proteome</keyword>
<evidence type="ECO:0000313" key="2">
    <source>
        <dbReference type="EMBL" id="KAH3791126.1"/>
    </source>
</evidence>
<organism evidence="2 3">
    <name type="scientific">Dreissena polymorpha</name>
    <name type="common">Zebra mussel</name>
    <name type="synonym">Mytilus polymorpha</name>
    <dbReference type="NCBI Taxonomy" id="45954"/>
    <lineage>
        <taxon>Eukaryota</taxon>
        <taxon>Metazoa</taxon>
        <taxon>Spiralia</taxon>
        <taxon>Lophotrochozoa</taxon>
        <taxon>Mollusca</taxon>
        <taxon>Bivalvia</taxon>
        <taxon>Autobranchia</taxon>
        <taxon>Heteroconchia</taxon>
        <taxon>Euheterodonta</taxon>
        <taxon>Imparidentia</taxon>
        <taxon>Neoheterodontei</taxon>
        <taxon>Myida</taxon>
        <taxon>Dreissenoidea</taxon>
        <taxon>Dreissenidae</taxon>
        <taxon>Dreissena</taxon>
    </lineage>
</organism>
<name>A0A9D4F6T9_DREPO</name>
<dbReference type="EMBL" id="JAIWYP010000007">
    <property type="protein sequence ID" value="KAH3791126.1"/>
    <property type="molecule type" value="Genomic_DNA"/>
</dbReference>